<dbReference type="AlphaFoldDB" id="A0A382P9V8"/>
<dbReference type="GO" id="GO:0005829">
    <property type="term" value="C:cytosol"/>
    <property type="evidence" value="ECO:0007669"/>
    <property type="project" value="TreeGrafter"/>
</dbReference>
<dbReference type="GO" id="GO:0017168">
    <property type="term" value="F:5-oxoprolinase (ATP-hydrolyzing) activity"/>
    <property type="evidence" value="ECO:0007669"/>
    <property type="project" value="TreeGrafter"/>
</dbReference>
<evidence type="ECO:0000313" key="3">
    <source>
        <dbReference type="EMBL" id="SVC70204.1"/>
    </source>
</evidence>
<dbReference type="PANTHER" id="PTHR11365">
    <property type="entry name" value="5-OXOPROLINASE RELATED"/>
    <property type="match status" value="1"/>
</dbReference>
<evidence type="ECO:0008006" key="4">
    <source>
        <dbReference type="Google" id="ProtNLM"/>
    </source>
</evidence>
<dbReference type="Pfam" id="PF05378">
    <property type="entry name" value="Hydant_A_N"/>
    <property type="match status" value="1"/>
</dbReference>
<feature type="non-terminal residue" evidence="3">
    <location>
        <position position="253"/>
    </location>
</feature>
<dbReference type="InterPro" id="IPR008040">
    <property type="entry name" value="Hydant_A_N"/>
</dbReference>
<organism evidence="3">
    <name type="scientific">marine metagenome</name>
    <dbReference type="NCBI Taxonomy" id="408172"/>
    <lineage>
        <taxon>unclassified sequences</taxon>
        <taxon>metagenomes</taxon>
        <taxon>ecological metagenomes</taxon>
    </lineage>
</organism>
<accession>A0A382P9V8</accession>
<sequence>MNLKPQQDKKLWQFWIDRGGTFTDIVGCNPDGEILIHKLLSENPNQYSDAAIQGIRDLLKLTHEEAIPMTQIDVVKMGTTVATNALLERQGEKTLLAITQGFGDILRIGYQNRPKLFAIDIQLPEMLYSDVIEIDERLDPHGYVIKPLDEKNTEMQLQQYFVDGYRTLAIALMHGYRYPEHEKKIAAIAQRIGFTQISISHQVSPLMKIIPRGDTTVLDAYLSPVLRRYVSQVENALGREAKQTGRLMFMQSN</sequence>
<feature type="domain" description="Hydantoinase/oxoprolinase N-terminal" evidence="2">
    <location>
        <begin position="14"/>
        <end position="192"/>
    </location>
</feature>
<dbReference type="GO" id="GO:0006749">
    <property type="term" value="P:glutathione metabolic process"/>
    <property type="evidence" value="ECO:0007669"/>
    <property type="project" value="TreeGrafter"/>
</dbReference>
<proteinExistence type="predicted"/>
<feature type="domain" description="Hydantoinase A/oxoprolinase" evidence="1">
    <location>
        <begin position="212"/>
        <end position="253"/>
    </location>
</feature>
<protein>
    <recommendedName>
        <fullName evidence="4">Hydantoinase/oxoprolinase N-terminal domain-containing protein</fullName>
    </recommendedName>
</protein>
<dbReference type="InterPro" id="IPR045079">
    <property type="entry name" value="Oxoprolinase-like"/>
</dbReference>
<reference evidence="3" key="1">
    <citation type="submission" date="2018-05" db="EMBL/GenBank/DDBJ databases">
        <authorList>
            <person name="Lanie J.A."/>
            <person name="Ng W.-L."/>
            <person name="Kazmierczak K.M."/>
            <person name="Andrzejewski T.M."/>
            <person name="Davidsen T.M."/>
            <person name="Wayne K.J."/>
            <person name="Tettelin H."/>
            <person name="Glass J.I."/>
            <person name="Rusch D."/>
            <person name="Podicherti R."/>
            <person name="Tsui H.-C.T."/>
            <person name="Winkler M.E."/>
        </authorList>
    </citation>
    <scope>NUCLEOTIDE SEQUENCE</scope>
</reference>
<dbReference type="Pfam" id="PF01968">
    <property type="entry name" value="Hydantoinase_A"/>
    <property type="match status" value="1"/>
</dbReference>
<evidence type="ECO:0000259" key="2">
    <source>
        <dbReference type="Pfam" id="PF05378"/>
    </source>
</evidence>
<dbReference type="EMBL" id="UINC01105910">
    <property type="protein sequence ID" value="SVC70204.1"/>
    <property type="molecule type" value="Genomic_DNA"/>
</dbReference>
<gene>
    <name evidence="3" type="ORF">METZ01_LOCUS323058</name>
</gene>
<dbReference type="PANTHER" id="PTHR11365:SF23">
    <property type="entry name" value="HYPOTHETICAL 5-OXOPROLINASE (EUROFUNG)-RELATED"/>
    <property type="match status" value="1"/>
</dbReference>
<dbReference type="InterPro" id="IPR002821">
    <property type="entry name" value="Hydantoinase_A"/>
</dbReference>
<name>A0A382P9V8_9ZZZZ</name>
<evidence type="ECO:0000259" key="1">
    <source>
        <dbReference type="Pfam" id="PF01968"/>
    </source>
</evidence>